<dbReference type="EMBL" id="KZ613745">
    <property type="protein sequence ID" value="PMD66093.1"/>
    <property type="molecule type" value="Genomic_DNA"/>
</dbReference>
<dbReference type="GO" id="GO:0051607">
    <property type="term" value="P:defense response to virus"/>
    <property type="evidence" value="ECO:0007669"/>
    <property type="project" value="UniProtKB-KW"/>
</dbReference>
<feature type="region of interest" description="Disordered" evidence="16">
    <location>
        <begin position="1"/>
        <end position="27"/>
    </location>
</feature>
<evidence type="ECO:0000256" key="14">
    <source>
        <dbReference type="ARBA" id="ARBA00025403"/>
    </source>
</evidence>
<dbReference type="GO" id="GO:0005737">
    <property type="term" value="C:cytoplasm"/>
    <property type="evidence" value="ECO:0007669"/>
    <property type="project" value="TreeGrafter"/>
</dbReference>
<feature type="domain" description="RNase III" evidence="18">
    <location>
        <begin position="1150"/>
        <end position="1337"/>
    </location>
</feature>
<dbReference type="InterPro" id="IPR014720">
    <property type="entry name" value="dsRBD_dom"/>
</dbReference>
<dbReference type="Pfam" id="PF00270">
    <property type="entry name" value="DEAD"/>
    <property type="match status" value="1"/>
</dbReference>
<evidence type="ECO:0000313" key="22">
    <source>
        <dbReference type="EMBL" id="PMD66093.1"/>
    </source>
</evidence>
<organism evidence="22 23">
    <name type="scientific">Hyaloscypha bicolor E</name>
    <dbReference type="NCBI Taxonomy" id="1095630"/>
    <lineage>
        <taxon>Eukaryota</taxon>
        <taxon>Fungi</taxon>
        <taxon>Dikarya</taxon>
        <taxon>Ascomycota</taxon>
        <taxon>Pezizomycotina</taxon>
        <taxon>Leotiomycetes</taxon>
        <taxon>Helotiales</taxon>
        <taxon>Hyaloscyphaceae</taxon>
        <taxon>Hyaloscypha</taxon>
        <taxon>Hyaloscypha bicolor</taxon>
    </lineage>
</organism>
<evidence type="ECO:0000256" key="11">
    <source>
        <dbReference type="ARBA" id="ARBA00022884"/>
    </source>
</evidence>
<dbReference type="PROSITE" id="PS51192">
    <property type="entry name" value="HELICASE_ATP_BIND_1"/>
    <property type="match status" value="1"/>
</dbReference>
<dbReference type="SUPFAM" id="SSF52540">
    <property type="entry name" value="P-loop containing nucleoside triphosphate hydrolases"/>
    <property type="match status" value="1"/>
</dbReference>
<dbReference type="PROSITE" id="PS51327">
    <property type="entry name" value="DICER_DSRBF"/>
    <property type="match status" value="1"/>
</dbReference>
<evidence type="ECO:0000256" key="4">
    <source>
        <dbReference type="ARBA" id="ARBA00022723"/>
    </source>
</evidence>
<feature type="domain" description="Helicase C-terminal" evidence="20">
    <location>
        <begin position="423"/>
        <end position="593"/>
    </location>
</feature>
<dbReference type="SUPFAM" id="SSF69065">
    <property type="entry name" value="RNase III domain-like"/>
    <property type="match status" value="2"/>
</dbReference>
<evidence type="ECO:0000259" key="21">
    <source>
        <dbReference type="PROSITE" id="PS51327"/>
    </source>
</evidence>
<dbReference type="InterPro" id="IPR038248">
    <property type="entry name" value="Dicer_dimer_sf"/>
</dbReference>
<dbReference type="GeneID" id="36587268"/>
<evidence type="ECO:0000256" key="10">
    <source>
        <dbReference type="ARBA" id="ARBA00022842"/>
    </source>
</evidence>
<gene>
    <name evidence="22" type="ORF">K444DRAFT_607515</name>
</gene>
<name>A0A2J6TSW7_9HELO</name>
<feature type="domain" description="Helicase ATP-binding" evidence="19">
    <location>
        <begin position="70"/>
        <end position="252"/>
    </location>
</feature>
<evidence type="ECO:0000256" key="8">
    <source>
        <dbReference type="ARBA" id="ARBA00022806"/>
    </source>
</evidence>
<evidence type="ECO:0000256" key="5">
    <source>
        <dbReference type="ARBA" id="ARBA00022737"/>
    </source>
</evidence>
<keyword evidence="11 15" id="KW-0694">RNA-binding</keyword>
<keyword evidence="5" id="KW-0677">Repeat</keyword>
<keyword evidence="8" id="KW-0347">Helicase</keyword>
<dbReference type="SMART" id="SM00535">
    <property type="entry name" value="RIBOc"/>
    <property type="match status" value="2"/>
</dbReference>
<dbReference type="Gene3D" id="3.40.50.300">
    <property type="entry name" value="P-loop containing nucleotide triphosphate hydrolases"/>
    <property type="match status" value="2"/>
</dbReference>
<dbReference type="GO" id="GO:0030422">
    <property type="term" value="P:siRNA processing"/>
    <property type="evidence" value="ECO:0007669"/>
    <property type="project" value="TreeGrafter"/>
</dbReference>
<dbReference type="PROSITE" id="PS00517">
    <property type="entry name" value="RNASE_3_1"/>
    <property type="match status" value="2"/>
</dbReference>
<dbReference type="PROSITE" id="PS50142">
    <property type="entry name" value="RNASE_3_2"/>
    <property type="match status" value="2"/>
</dbReference>
<dbReference type="STRING" id="1095630.A0A2J6TSW7"/>
<protein>
    <submittedName>
        <fullName evidence="22">P-loop containing nucleoside triphosphate hydrolase protein</fullName>
    </submittedName>
</protein>
<dbReference type="SMART" id="SM00487">
    <property type="entry name" value="DEXDc"/>
    <property type="match status" value="1"/>
</dbReference>
<keyword evidence="4" id="KW-0479">Metal-binding</keyword>
<dbReference type="CDD" id="cd18034">
    <property type="entry name" value="DEXHc_dicer"/>
    <property type="match status" value="1"/>
</dbReference>
<evidence type="ECO:0000256" key="1">
    <source>
        <dbReference type="ARBA" id="ARBA00001936"/>
    </source>
</evidence>
<evidence type="ECO:0000259" key="20">
    <source>
        <dbReference type="PROSITE" id="PS51194"/>
    </source>
</evidence>
<dbReference type="SMART" id="SM00490">
    <property type="entry name" value="HELICc"/>
    <property type="match status" value="1"/>
</dbReference>
<evidence type="ECO:0000256" key="12">
    <source>
        <dbReference type="ARBA" id="ARBA00023118"/>
    </source>
</evidence>
<feature type="domain" description="RNase III" evidence="18">
    <location>
        <begin position="982"/>
        <end position="1110"/>
    </location>
</feature>
<dbReference type="InterPro" id="IPR001650">
    <property type="entry name" value="Helicase_C-like"/>
</dbReference>
<dbReference type="InterPro" id="IPR005034">
    <property type="entry name" value="Dicer_dimerisation"/>
</dbReference>
<evidence type="ECO:0000256" key="7">
    <source>
        <dbReference type="ARBA" id="ARBA00022801"/>
    </source>
</evidence>
<evidence type="ECO:0000313" key="23">
    <source>
        <dbReference type="Proteomes" id="UP000235371"/>
    </source>
</evidence>
<dbReference type="PROSITE" id="PS50137">
    <property type="entry name" value="DS_RBD"/>
    <property type="match status" value="1"/>
</dbReference>
<dbReference type="GO" id="GO:0046872">
    <property type="term" value="F:metal ion binding"/>
    <property type="evidence" value="ECO:0007669"/>
    <property type="project" value="UniProtKB-KW"/>
</dbReference>
<dbReference type="OrthoDB" id="416741at2759"/>
<evidence type="ECO:0000256" key="3">
    <source>
        <dbReference type="ARBA" id="ARBA00022721"/>
    </source>
</evidence>
<dbReference type="GO" id="GO:0005524">
    <property type="term" value="F:ATP binding"/>
    <property type="evidence" value="ECO:0007669"/>
    <property type="project" value="UniProtKB-KW"/>
</dbReference>
<feature type="domain" description="DRBM" evidence="17">
    <location>
        <begin position="1367"/>
        <end position="1435"/>
    </location>
</feature>
<dbReference type="FunFam" id="1.10.1520.10:FF:000032">
    <property type="entry name" value="Dicer-like protein 2"/>
    <property type="match status" value="1"/>
</dbReference>
<dbReference type="PANTHER" id="PTHR14950">
    <property type="entry name" value="DICER-RELATED"/>
    <property type="match status" value="1"/>
</dbReference>
<dbReference type="InterPro" id="IPR000999">
    <property type="entry name" value="RNase_III_dom"/>
</dbReference>
<dbReference type="Pfam" id="PF03368">
    <property type="entry name" value="Dicer_dimer"/>
    <property type="match status" value="1"/>
</dbReference>
<dbReference type="GO" id="GO:0004525">
    <property type="term" value="F:ribonuclease III activity"/>
    <property type="evidence" value="ECO:0007669"/>
    <property type="project" value="InterPro"/>
</dbReference>
<keyword evidence="13" id="KW-0464">Manganese</keyword>
<dbReference type="InterPro" id="IPR011545">
    <property type="entry name" value="DEAD/DEAH_box_helicase_dom"/>
</dbReference>
<keyword evidence="3" id="KW-0930">Antiviral protein</keyword>
<dbReference type="GO" id="GO:0004386">
    <property type="term" value="F:helicase activity"/>
    <property type="evidence" value="ECO:0007669"/>
    <property type="project" value="UniProtKB-KW"/>
</dbReference>
<dbReference type="InterPro" id="IPR027417">
    <property type="entry name" value="P-loop_NTPase"/>
</dbReference>
<dbReference type="GO" id="GO:0003723">
    <property type="term" value="F:RNA binding"/>
    <property type="evidence" value="ECO:0007669"/>
    <property type="project" value="UniProtKB-UniRule"/>
</dbReference>
<evidence type="ECO:0000256" key="16">
    <source>
        <dbReference type="SAM" id="MobiDB-lite"/>
    </source>
</evidence>
<comment type="similarity">
    <text evidence="15">Belongs to the helicase family. Dicer subfamily.</text>
</comment>
<dbReference type="RefSeq" id="XP_024742997.1">
    <property type="nucleotide sequence ID" value="XM_024879191.1"/>
</dbReference>
<dbReference type="GO" id="GO:0050688">
    <property type="term" value="P:regulation of defense response to virus"/>
    <property type="evidence" value="ECO:0007669"/>
    <property type="project" value="UniProtKB-KW"/>
</dbReference>
<dbReference type="Gene3D" id="1.10.1520.10">
    <property type="entry name" value="Ribonuclease III domain"/>
    <property type="match status" value="2"/>
</dbReference>
<keyword evidence="12" id="KW-0051">Antiviral defense</keyword>
<reference evidence="22 23" key="1">
    <citation type="submission" date="2016-04" db="EMBL/GenBank/DDBJ databases">
        <title>A degradative enzymes factory behind the ericoid mycorrhizal symbiosis.</title>
        <authorList>
            <consortium name="DOE Joint Genome Institute"/>
            <person name="Martino E."/>
            <person name="Morin E."/>
            <person name="Grelet G."/>
            <person name="Kuo A."/>
            <person name="Kohler A."/>
            <person name="Daghino S."/>
            <person name="Barry K."/>
            <person name="Choi C."/>
            <person name="Cichocki N."/>
            <person name="Clum A."/>
            <person name="Copeland A."/>
            <person name="Hainaut M."/>
            <person name="Haridas S."/>
            <person name="Labutti K."/>
            <person name="Lindquist E."/>
            <person name="Lipzen A."/>
            <person name="Khouja H.-R."/>
            <person name="Murat C."/>
            <person name="Ohm R."/>
            <person name="Olson A."/>
            <person name="Spatafora J."/>
            <person name="Veneault-Fourrey C."/>
            <person name="Henrissat B."/>
            <person name="Grigoriev I."/>
            <person name="Martin F."/>
            <person name="Perotto S."/>
        </authorList>
    </citation>
    <scope>NUCLEOTIDE SEQUENCE [LARGE SCALE GENOMIC DNA]</scope>
    <source>
        <strain evidence="22 23">E</strain>
    </source>
</reference>
<comment type="cofactor">
    <cofactor evidence="2">
        <name>Mg(2+)</name>
        <dbReference type="ChEBI" id="CHEBI:18420"/>
    </cofactor>
</comment>
<keyword evidence="9" id="KW-0067">ATP-binding</keyword>
<dbReference type="CDD" id="cd00593">
    <property type="entry name" value="RIBOc"/>
    <property type="match status" value="2"/>
</dbReference>
<dbReference type="GO" id="GO:0005634">
    <property type="term" value="C:nucleus"/>
    <property type="evidence" value="ECO:0007669"/>
    <property type="project" value="TreeGrafter"/>
</dbReference>
<proteinExistence type="inferred from homology"/>
<keyword evidence="6" id="KW-0547">Nucleotide-binding</keyword>
<evidence type="ECO:0000256" key="15">
    <source>
        <dbReference type="PROSITE-ProRule" id="PRU00657"/>
    </source>
</evidence>
<evidence type="ECO:0000256" key="6">
    <source>
        <dbReference type="ARBA" id="ARBA00022741"/>
    </source>
</evidence>
<dbReference type="InParanoid" id="A0A2J6TSW7"/>
<evidence type="ECO:0000256" key="2">
    <source>
        <dbReference type="ARBA" id="ARBA00001946"/>
    </source>
</evidence>
<evidence type="ECO:0000256" key="9">
    <source>
        <dbReference type="ARBA" id="ARBA00022840"/>
    </source>
</evidence>
<dbReference type="Pfam" id="PF00271">
    <property type="entry name" value="Helicase_C"/>
    <property type="match status" value="1"/>
</dbReference>
<dbReference type="PROSITE" id="PS51194">
    <property type="entry name" value="HELICASE_CTER"/>
    <property type="match status" value="1"/>
</dbReference>
<comment type="cofactor">
    <cofactor evidence="1">
        <name>Mn(2+)</name>
        <dbReference type="ChEBI" id="CHEBI:29035"/>
    </cofactor>
</comment>
<dbReference type="InterPro" id="IPR014001">
    <property type="entry name" value="Helicase_ATP-bd"/>
</dbReference>
<evidence type="ECO:0000259" key="17">
    <source>
        <dbReference type="PROSITE" id="PS50137"/>
    </source>
</evidence>
<dbReference type="Proteomes" id="UP000235371">
    <property type="component" value="Unassembled WGS sequence"/>
</dbReference>
<keyword evidence="23" id="KW-1185">Reference proteome</keyword>
<evidence type="ECO:0000259" key="19">
    <source>
        <dbReference type="PROSITE" id="PS51192"/>
    </source>
</evidence>
<dbReference type="Gene3D" id="3.30.160.380">
    <property type="entry name" value="Dicer dimerisation domain"/>
    <property type="match status" value="1"/>
</dbReference>
<dbReference type="PANTHER" id="PTHR14950:SF37">
    <property type="entry name" value="ENDORIBONUCLEASE DICER"/>
    <property type="match status" value="1"/>
</dbReference>
<keyword evidence="7 22" id="KW-0378">Hydrolase</keyword>
<dbReference type="InterPro" id="IPR036389">
    <property type="entry name" value="RNase_III_sf"/>
</dbReference>
<evidence type="ECO:0000259" key="18">
    <source>
        <dbReference type="PROSITE" id="PS50142"/>
    </source>
</evidence>
<sequence length="1447" mass="162646">MDDSDDSASDVSETILEPFEEDELPRLPDDIVEDLTDPIIDLLSDEISLSPLTLDDGTPSIKPRPYQLEIVQESLNKNIIIAMDTGSGKTHCAVMRIQYELERILPSQVSAELVWFLAPTVSLCSQQYEYIESQLSAVQVKFLSGADGVERWTEQSLWDGVLRNVRVVVSTYQILLDALTHAFVKMDQLALIVFDEAHNCVGKQAGAKLMQNFYHKRKSQGLSIPHILGLTASPVMKSDPLSVAKIEETLDAICRTPTKHRAELRLQVKLPVLSQVSYQPLTSESSLESYTRTIDSLGRAFRGLKISEDPYVIGLLEENTDRSRRKLAEIRLNRKTWCHDQMKSFYATTLKICSELGAWATDYYVSQVIAKVMKSAVESGPSVGIWDLATAEKQYLAKTLKGVDIFGHTAYETPASIPLVTDKVRKLIEILVQMSKSTTFSGIVFVQERALAAVLAHLLSVHPETRDLFRIGTIAGTSANSHRAQSKLIGELIDVDSQKTDLSLFKSGRINLVIATSVLEEGIDVPSCNAVLCFQKPANLKSFVQRRGRARHRDSELVLLLESTDKGTEWHQLELAMRKIYEDEMRVLEETLLREDVEEHGNRTFEVPSTGALLDFDNAVSHLYHFCSRLPAKDYVDLRPEFICEESEGLVQAKVILPLSVIEEVRTTESEQLWMSEKNAIKDASFVAYKALHHAGLVNDNLLPLLPHDSVTDELISSSVEKRASIVNVREQLNPWVEIARAWQSSEGTVYEAKITVGELQMKTWLPTPVPKFSPFHAYWNAETTFTISLSTSASITINVETMLKAWNDTWALLDTAFGSRFAIQQKRVIMPFFSNVDISQIQQMGRQPVTNDIQFKHEPGLIRDKSEWQVAYVFRELLSNKPSLHKVQNPYEHFEDTQDGPHLSLKRLPRRFDFLHKVVPGNGTLSNKTHSAVLPVERCTEDSIPFKFVQFGLLIPSIMHRFSVYLLAQALSATLLRDVGISDLNLIVTALSASSANEASNYQRLEFLGDSILKTCTTVQLMGEYPLWHEGYLSAKKDRVVSNSRLSRAAIEAGLDSFIITQSFKGHKWRPVYIDDMLDPPLDAKRDMSTKVLADVVEALIGAAMVDGGIPKALVCMQVFLPELEWTPLEIRRTYLFQRTPDVDLPATLQPLEALIGYNFKKKALLVEAMTHASYKSGSQSLERFEFLGDAVLDYIVVNAMYRDAELSHIQMHHLRTSLVNADYLAFLCMEWSIEQEAIDVEPDTSTLDKRGLPIFKEKARKVSLPLWRFLRHASPRLGAVQTVTADRHKGLRGQLIEAFETGTQYPWALLARLKAQKFFSDMVESLLGAIWIDSGSLETCTEVVERMGILRYFRRMLKDGVDALHPKEALGMLADTESVRYVISSRIREADESREFLCTVFVGDAQVVEVSGGISPEEVKVTAAEAAVRILLKAKEATMDIDMKD</sequence>
<dbReference type="Pfam" id="PF00636">
    <property type="entry name" value="Ribonuclease_3"/>
    <property type="match status" value="2"/>
</dbReference>
<accession>A0A2J6TSW7</accession>
<feature type="domain" description="Dicer dsRNA-binding fold" evidence="21">
    <location>
        <begin position="619"/>
        <end position="712"/>
    </location>
</feature>
<comment type="function">
    <text evidence="14">Dicer-like endonuclease involved in cleaving double-stranded RNA in the RNA interference (RNAi) pathway. Produces 21 to 25 bp dsRNAs (siRNAs) which target the selective destruction of homologous RNAs leading to sequence-specific suppression of gene expression, called post-transcriptional gene silencing (PTGS). Part of a broad host defense response against viral infection and transposons.</text>
</comment>
<keyword evidence="10" id="KW-0460">Magnesium</keyword>
<evidence type="ECO:0000256" key="13">
    <source>
        <dbReference type="ARBA" id="ARBA00023211"/>
    </source>
</evidence>